<feature type="compositionally biased region" description="Basic and acidic residues" evidence="5">
    <location>
        <begin position="471"/>
        <end position="485"/>
    </location>
</feature>
<protein>
    <recommendedName>
        <fullName evidence="6">FAD-binding domain-containing protein</fullName>
    </recommendedName>
</protein>
<dbReference type="Gene3D" id="3.50.50.60">
    <property type="entry name" value="FAD/NAD(P)-binding domain"/>
    <property type="match status" value="1"/>
</dbReference>
<comment type="caution">
    <text evidence="7">The sequence shown here is derived from an EMBL/GenBank/DDBJ whole genome shotgun (WGS) entry which is preliminary data.</text>
</comment>
<feature type="domain" description="FAD-binding" evidence="6">
    <location>
        <begin position="318"/>
        <end position="395"/>
    </location>
</feature>
<evidence type="ECO:0000256" key="3">
    <source>
        <dbReference type="ARBA" id="ARBA00022827"/>
    </source>
</evidence>
<organism evidence="7 8">
    <name type="scientific">Entomortierella parvispora</name>
    <dbReference type="NCBI Taxonomy" id="205924"/>
    <lineage>
        <taxon>Eukaryota</taxon>
        <taxon>Fungi</taxon>
        <taxon>Fungi incertae sedis</taxon>
        <taxon>Mucoromycota</taxon>
        <taxon>Mortierellomycotina</taxon>
        <taxon>Mortierellomycetes</taxon>
        <taxon>Mortierellales</taxon>
        <taxon>Mortierellaceae</taxon>
        <taxon>Entomortierella</taxon>
    </lineage>
</organism>
<name>A0A9P3H2S4_9FUNG</name>
<dbReference type="GO" id="GO:0071949">
    <property type="term" value="F:FAD binding"/>
    <property type="evidence" value="ECO:0007669"/>
    <property type="project" value="InterPro"/>
</dbReference>
<reference evidence="7" key="1">
    <citation type="submission" date="2021-11" db="EMBL/GenBank/DDBJ databases">
        <authorList>
            <person name="Herlambang A."/>
            <person name="Guo Y."/>
            <person name="Takashima Y."/>
            <person name="Nishizawa T."/>
        </authorList>
    </citation>
    <scope>NUCLEOTIDE SEQUENCE</scope>
    <source>
        <strain evidence="7">E1425</strain>
    </source>
</reference>
<dbReference type="EMBL" id="BQFW01000002">
    <property type="protein sequence ID" value="GJJ68683.1"/>
    <property type="molecule type" value="Genomic_DNA"/>
</dbReference>
<evidence type="ECO:0000256" key="4">
    <source>
        <dbReference type="ARBA" id="ARBA00023002"/>
    </source>
</evidence>
<keyword evidence="4" id="KW-0560">Oxidoreductase</keyword>
<dbReference type="InterPro" id="IPR036188">
    <property type="entry name" value="FAD/NAD-bd_sf"/>
</dbReference>
<dbReference type="PANTHER" id="PTHR47356:SF2">
    <property type="entry name" value="FAD-BINDING DOMAIN-CONTAINING PROTEIN-RELATED"/>
    <property type="match status" value="1"/>
</dbReference>
<evidence type="ECO:0000256" key="1">
    <source>
        <dbReference type="ARBA" id="ARBA00007992"/>
    </source>
</evidence>
<dbReference type="SUPFAM" id="SSF51905">
    <property type="entry name" value="FAD/NAD(P)-binding domain"/>
    <property type="match status" value="1"/>
</dbReference>
<dbReference type="AlphaFoldDB" id="A0A9P3H2S4"/>
<dbReference type="InterPro" id="IPR002938">
    <property type="entry name" value="FAD-bd"/>
</dbReference>
<feature type="region of interest" description="Disordered" evidence="5">
    <location>
        <begin position="1"/>
        <end position="29"/>
    </location>
</feature>
<evidence type="ECO:0000259" key="6">
    <source>
        <dbReference type="Pfam" id="PF01494"/>
    </source>
</evidence>
<dbReference type="GO" id="GO:0004497">
    <property type="term" value="F:monooxygenase activity"/>
    <property type="evidence" value="ECO:0007669"/>
    <property type="project" value="InterPro"/>
</dbReference>
<keyword evidence="3" id="KW-0274">FAD</keyword>
<feature type="region of interest" description="Disordered" evidence="5">
    <location>
        <begin position="457"/>
        <end position="499"/>
    </location>
</feature>
<dbReference type="Pfam" id="PF01494">
    <property type="entry name" value="FAD_binding_3"/>
    <property type="match status" value="2"/>
</dbReference>
<comment type="similarity">
    <text evidence="1">Belongs to the paxM FAD-dependent monooxygenase family.</text>
</comment>
<dbReference type="OrthoDB" id="655030at2759"/>
<accession>A0A9P3H2S4</accession>
<feature type="domain" description="FAD-binding" evidence="6">
    <location>
        <begin position="34"/>
        <end position="199"/>
    </location>
</feature>
<keyword evidence="8" id="KW-1185">Reference proteome</keyword>
<evidence type="ECO:0000256" key="5">
    <source>
        <dbReference type="SAM" id="MobiDB-lite"/>
    </source>
</evidence>
<sequence>MNPHRAYKPVNEFDDTPVKLPSQLPPKSDGKTPHVMIVGAGIGGLFLAILLDKAGISYEIYERAPVVKPLGSILTLSVNVMPALEQVGLYEELKAISLPQGGAQLLYEDLELAIELPAGNTNNVFGYDMLLFCRPKLYELLLSKVPAEKIHYSKKVLSALQNKEGVMIRCADGTTYHGDILCGADGAHSAIRNNLFRTLKEKGVLPSSDAKEMSKGFTCLVGTTSPLDPEKYPLVEKEIGIFSQIIGRGTRYTWSELNIAEKRVCWVVVNQFASLEESERMKFRNSEWAPEINDQFISQVRDFKVPGCGTIGNLIDLTPSDGISRVYLEEKLFDTWNYGRTVLIGDAAHKLLPSAGQGAVCAVEDSIILANCLYDLESLSQPHIEAALDDYKKQRYGPVKTQFDQSKLNAMILNGQTLLERCFRYIAINWVPESMQMKNFAKAAEYRPQVSFLPLTPKKGTAPVLPQKPSKRYEKEQELKRKTLKEQALAEQSPPAATI</sequence>
<evidence type="ECO:0000313" key="7">
    <source>
        <dbReference type="EMBL" id="GJJ68683.1"/>
    </source>
</evidence>
<proteinExistence type="inferred from homology"/>
<keyword evidence="2" id="KW-0285">Flavoprotein</keyword>
<dbReference type="PRINTS" id="PR00420">
    <property type="entry name" value="RNGMNOXGNASE"/>
</dbReference>
<dbReference type="Proteomes" id="UP000827284">
    <property type="component" value="Unassembled WGS sequence"/>
</dbReference>
<evidence type="ECO:0000313" key="8">
    <source>
        <dbReference type="Proteomes" id="UP000827284"/>
    </source>
</evidence>
<reference evidence="7" key="2">
    <citation type="journal article" date="2022" name="Microbiol. Resour. Announc.">
        <title>Whole-Genome Sequence of Entomortierella parvispora E1425, a Mucoromycotan Fungus Associated with Burkholderiaceae-Related Endosymbiotic Bacteria.</title>
        <authorList>
            <person name="Herlambang A."/>
            <person name="Guo Y."/>
            <person name="Takashima Y."/>
            <person name="Narisawa K."/>
            <person name="Ohta H."/>
            <person name="Nishizawa T."/>
        </authorList>
    </citation>
    <scope>NUCLEOTIDE SEQUENCE</scope>
    <source>
        <strain evidence="7">E1425</strain>
    </source>
</reference>
<dbReference type="InterPro" id="IPR050562">
    <property type="entry name" value="FAD_mOase_fung"/>
</dbReference>
<evidence type="ECO:0000256" key="2">
    <source>
        <dbReference type="ARBA" id="ARBA00022630"/>
    </source>
</evidence>
<dbReference type="PANTHER" id="PTHR47356">
    <property type="entry name" value="FAD-DEPENDENT MONOOXYGENASE ASQG-RELATED"/>
    <property type="match status" value="1"/>
</dbReference>
<gene>
    <name evidence="7" type="ORF">EMPS_01029</name>
</gene>